<dbReference type="RefSeq" id="WP_073605161.1">
    <property type="nucleotide sequence ID" value="NZ_FQXZ01000039.1"/>
</dbReference>
<dbReference type="Proteomes" id="UP000184608">
    <property type="component" value="Unassembled WGS sequence"/>
</dbReference>
<evidence type="ECO:0000313" key="2">
    <source>
        <dbReference type="EMBL" id="SHI35117.1"/>
    </source>
</evidence>
<reference evidence="2 3" key="1">
    <citation type="submission" date="2016-11" db="EMBL/GenBank/DDBJ databases">
        <authorList>
            <person name="Jaros S."/>
            <person name="Januszkiewicz K."/>
            <person name="Wedrychowicz H."/>
        </authorList>
    </citation>
    <scope>NUCLEOTIDE SEQUENCE [LARGE SCALE GENOMIC DNA]</scope>
    <source>
        <strain evidence="2 3">CECT 7868</strain>
    </source>
</reference>
<gene>
    <name evidence="2" type="ORF">VA7868_03562</name>
</gene>
<dbReference type="InterPro" id="IPR018683">
    <property type="entry name" value="DUF2169"/>
</dbReference>
<dbReference type="AlphaFoldDB" id="A0A1M6AFD1"/>
<dbReference type="STRING" id="1216006.VA7868_03562"/>
<proteinExistence type="predicted"/>
<sequence>MELHNASKLQASYASALFKDGRSGIVMIAKGSWPIKAPENTRPCLLPESEALPIQETDTFTGEPGLSAPVYENDFPSVKPFCDVIMHACAHAPQGKSAEQVQVGLEVSNIAKFFVVTGACKWTKWASLTPPQPFTAQPVSYDLAFGGTDLTQQDKGQVKVCMANPVGRGFMPLHPFKAIEGKPGPQTHETGKPVVDPSLNYAPQSFGPIARNWAPRHQFGGTYDQHWIEQVRPFLPDDFDERFYQCAPPDQQTAYLQGGETVTLHGVSPEGTLTFKIPENAVYMAVIDHHGTEHVLSPQADTLIIEPELNRFSIVWRANWPVHRTPEEVDTILVGTPTRGWRHARMTGKTFVADKGKRIG</sequence>
<dbReference type="Pfam" id="PF09937">
    <property type="entry name" value="DUF2169"/>
    <property type="match status" value="1"/>
</dbReference>
<keyword evidence="3" id="KW-1185">Reference proteome</keyword>
<evidence type="ECO:0000313" key="3">
    <source>
        <dbReference type="Proteomes" id="UP000184608"/>
    </source>
</evidence>
<organism evidence="2 3">
    <name type="scientific">Vibrio aerogenes CECT 7868</name>
    <dbReference type="NCBI Taxonomy" id="1216006"/>
    <lineage>
        <taxon>Bacteria</taxon>
        <taxon>Pseudomonadati</taxon>
        <taxon>Pseudomonadota</taxon>
        <taxon>Gammaproteobacteria</taxon>
        <taxon>Vibrionales</taxon>
        <taxon>Vibrionaceae</taxon>
        <taxon>Vibrio</taxon>
    </lineage>
</organism>
<accession>A0A1M6AFD1</accession>
<feature type="domain" description="DUF2169" evidence="1">
    <location>
        <begin position="21"/>
        <end position="317"/>
    </location>
</feature>
<evidence type="ECO:0000259" key="1">
    <source>
        <dbReference type="Pfam" id="PF09937"/>
    </source>
</evidence>
<protein>
    <recommendedName>
        <fullName evidence="1">DUF2169 domain-containing protein</fullName>
    </recommendedName>
</protein>
<dbReference type="EMBL" id="FQXZ01000039">
    <property type="protein sequence ID" value="SHI35117.1"/>
    <property type="molecule type" value="Genomic_DNA"/>
</dbReference>
<name>A0A1M6AFD1_9VIBR</name>